<dbReference type="RefSeq" id="WP_168568823.1">
    <property type="nucleotide sequence ID" value="NZ_CP051167.1"/>
</dbReference>
<dbReference type="InterPro" id="IPR027417">
    <property type="entry name" value="P-loop_NTPase"/>
</dbReference>
<reference evidence="3 4" key="1">
    <citation type="submission" date="2020-04" db="EMBL/GenBank/DDBJ databases">
        <authorList>
            <person name="Basu S."/>
            <person name="Maruthanayagam V."/>
            <person name="Chakraborty S."/>
            <person name="Pramanik A."/>
            <person name="Mukherjee J."/>
            <person name="Brink B."/>
        </authorList>
    </citation>
    <scope>NUCLEOTIDE SEQUENCE [LARGE SCALE GENOMIC DNA]</scope>
    <source>
        <strain evidence="3 4">AP17</strain>
    </source>
</reference>
<evidence type="ECO:0000259" key="2">
    <source>
        <dbReference type="Pfam" id="PF26355"/>
    </source>
</evidence>
<dbReference type="KEGG" id="oxy:HCG48_08815"/>
<protein>
    <recommendedName>
        <fullName evidence="2">vWA-MoxR associated protein N-terminal HTH domain-containing protein</fullName>
    </recommendedName>
</protein>
<evidence type="ECO:0000313" key="3">
    <source>
        <dbReference type="EMBL" id="QIZ70668.1"/>
    </source>
</evidence>
<dbReference type="InterPro" id="IPR058651">
    <property type="entry name" value="HTH_VMAP-M9"/>
</dbReference>
<accession>A0A6H1TVN3</accession>
<feature type="compositionally biased region" description="Polar residues" evidence="1">
    <location>
        <begin position="121"/>
        <end position="135"/>
    </location>
</feature>
<feature type="domain" description="vWA-MoxR associated protein N-terminal HTH" evidence="2">
    <location>
        <begin position="1"/>
        <end position="84"/>
    </location>
</feature>
<proteinExistence type="predicted"/>
<dbReference type="SUPFAM" id="SSF52540">
    <property type="entry name" value="P-loop containing nucleoside triphosphate hydrolases"/>
    <property type="match status" value="1"/>
</dbReference>
<dbReference type="Proteomes" id="UP000500857">
    <property type="component" value="Chromosome"/>
</dbReference>
<name>A0A6H1TVN3_9CYAN</name>
<evidence type="ECO:0000313" key="4">
    <source>
        <dbReference type="Proteomes" id="UP000500857"/>
    </source>
</evidence>
<feature type="region of interest" description="Disordered" evidence="1">
    <location>
        <begin position="116"/>
        <end position="147"/>
    </location>
</feature>
<gene>
    <name evidence="3" type="ORF">HCG48_08815</name>
</gene>
<dbReference type="Gene3D" id="3.40.50.300">
    <property type="entry name" value="P-loop containing nucleotide triphosphate hydrolases"/>
    <property type="match status" value="1"/>
</dbReference>
<organism evidence="3 4">
    <name type="scientific">Oxynema aestuarii AP17</name>
    <dbReference type="NCBI Taxonomy" id="2064643"/>
    <lineage>
        <taxon>Bacteria</taxon>
        <taxon>Bacillati</taxon>
        <taxon>Cyanobacteriota</taxon>
        <taxon>Cyanophyceae</taxon>
        <taxon>Oscillatoriophycideae</taxon>
        <taxon>Oscillatoriales</taxon>
        <taxon>Oscillatoriaceae</taxon>
        <taxon>Oxynema</taxon>
        <taxon>Oxynema aestuarii</taxon>
    </lineage>
</organism>
<evidence type="ECO:0000256" key="1">
    <source>
        <dbReference type="SAM" id="MobiDB-lite"/>
    </source>
</evidence>
<dbReference type="Pfam" id="PF26355">
    <property type="entry name" value="HTH_VMAP-M9"/>
    <property type="match status" value="1"/>
</dbReference>
<sequence>MEIQEAIEWTDDRVFAKTGKRLDSLQRTILEGTLENQSYKQIAEDYHCTKDHTKRVAAELWKLLSDVLGEEVKKRNFKSTLERIKFSNILNFSVSDSAQITHVNFCQEHCPYPKAKKATKTRSPISTSASTSTQPEQRHDLTEAPELQHFQNRTAEINLLKQWSIDEKIRVVNIFGLPGIGKTSLARELVENIKDKFDYSSPK</sequence>
<dbReference type="EMBL" id="CP051167">
    <property type="protein sequence ID" value="QIZ70668.1"/>
    <property type="molecule type" value="Genomic_DNA"/>
</dbReference>
<keyword evidence="4" id="KW-1185">Reference proteome</keyword>
<dbReference type="AlphaFoldDB" id="A0A6H1TVN3"/>